<organism evidence="2 3">
    <name type="scientific">Aspergillus campestris (strain IBT 28561)</name>
    <dbReference type="NCBI Taxonomy" id="1392248"/>
    <lineage>
        <taxon>Eukaryota</taxon>
        <taxon>Fungi</taxon>
        <taxon>Dikarya</taxon>
        <taxon>Ascomycota</taxon>
        <taxon>Pezizomycotina</taxon>
        <taxon>Eurotiomycetes</taxon>
        <taxon>Eurotiomycetidae</taxon>
        <taxon>Eurotiales</taxon>
        <taxon>Aspergillaceae</taxon>
        <taxon>Aspergillus</taxon>
        <taxon>Aspergillus subgen. Circumdati</taxon>
    </lineage>
</organism>
<protein>
    <recommendedName>
        <fullName evidence="4">Ubiquitin 3 binding protein But2 C-terminal domain-containing protein</fullName>
    </recommendedName>
</protein>
<gene>
    <name evidence="2" type="ORF">P168DRAFT_126427</name>
</gene>
<evidence type="ECO:0000313" key="2">
    <source>
        <dbReference type="EMBL" id="PKY05551.1"/>
    </source>
</evidence>
<name>A0A2I1D6P8_ASPC2</name>
<sequence length="189" mass="20297">MFRLVAFLAVLSAASAILKPSPVLARGNCQTVPPTTIDVMDVSDPDGFNIGNIFRLESTGNPTANTKISALTFALPSGATGCVLRIHRPPIVSGNNVADVWTTSPWNAHAPPTWNNLPHQNEMVGKLIFPKDRSSQEDVKNIASNSCSTTMSYLVEFTKPPSSEGSVEFYNTAGSGSMNDIGFDMQYNC</sequence>
<feature type="signal peptide" evidence="1">
    <location>
        <begin position="1"/>
        <end position="16"/>
    </location>
</feature>
<dbReference type="RefSeq" id="XP_024694145.1">
    <property type="nucleotide sequence ID" value="XM_024832652.1"/>
</dbReference>
<accession>A0A2I1D6P8</accession>
<keyword evidence="1" id="KW-0732">Signal</keyword>
<evidence type="ECO:0008006" key="4">
    <source>
        <dbReference type="Google" id="ProtNLM"/>
    </source>
</evidence>
<dbReference type="OrthoDB" id="5308323at2759"/>
<feature type="chain" id="PRO_5014143152" description="Ubiquitin 3 binding protein But2 C-terminal domain-containing protein" evidence="1">
    <location>
        <begin position="17"/>
        <end position="189"/>
    </location>
</feature>
<dbReference type="EMBL" id="MSFM01000004">
    <property type="protein sequence ID" value="PKY05551.1"/>
    <property type="molecule type" value="Genomic_DNA"/>
</dbReference>
<reference evidence="2" key="1">
    <citation type="submission" date="2016-12" db="EMBL/GenBank/DDBJ databases">
        <title>The genomes of Aspergillus section Nigri reveals drivers in fungal speciation.</title>
        <authorList>
            <consortium name="DOE Joint Genome Institute"/>
            <person name="Vesth T.C."/>
            <person name="Nybo J."/>
            <person name="Theobald S."/>
            <person name="Brandl J."/>
            <person name="Frisvad J.C."/>
            <person name="Nielsen K.F."/>
            <person name="Lyhne E.K."/>
            <person name="Kogle M.E."/>
            <person name="Kuo A."/>
            <person name="Riley R."/>
            <person name="Clum A."/>
            <person name="Nolan M."/>
            <person name="Lipzen A."/>
            <person name="Salamov A."/>
            <person name="Henrissat B."/>
            <person name="Wiebenga A."/>
            <person name="De vries R.P."/>
            <person name="Grigoriev I.V."/>
            <person name="Mortensen U.H."/>
            <person name="Andersen M.R."/>
            <person name="Baker S.E."/>
        </authorList>
    </citation>
    <scope>NUCLEOTIDE SEQUENCE</scope>
    <source>
        <strain evidence="2">IBT 28561</strain>
    </source>
</reference>
<keyword evidence="3" id="KW-1185">Reference proteome</keyword>
<proteinExistence type="predicted"/>
<evidence type="ECO:0000313" key="3">
    <source>
        <dbReference type="Proteomes" id="UP000234254"/>
    </source>
</evidence>
<dbReference type="GeneID" id="36540174"/>
<evidence type="ECO:0000256" key="1">
    <source>
        <dbReference type="SAM" id="SignalP"/>
    </source>
</evidence>
<dbReference type="Proteomes" id="UP000234254">
    <property type="component" value="Unassembled WGS sequence"/>
</dbReference>
<dbReference type="AlphaFoldDB" id="A0A2I1D6P8"/>
<dbReference type="VEuPathDB" id="FungiDB:P168DRAFT_126427"/>
<comment type="caution">
    <text evidence="2">The sequence shown here is derived from an EMBL/GenBank/DDBJ whole genome shotgun (WGS) entry which is preliminary data.</text>
</comment>